<evidence type="ECO:0000313" key="1">
    <source>
        <dbReference type="EMBL" id="KAJ8333941.1"/>
    </source>
</evidence>
<comment type="caution">
    <text evidence="1">The sequence shown here is derived from an EMBL/GenBank/DDBJ whole genome shotgun (WGS) entry which is preliminary data.</text>
</comment>
<dbReference type="Proteomes" id="UP001152622">
    <property type="component" value="Chromosome 22"/>
</dbReference>
<proteinExistence type="predicted"/>
<dbReference type="OrthoDB" id="8962263at2759"/>
<protein>
    <submittedName>
        <fullName evidence="1">Uncharacterized protein</fullName>
    </submittedName>
</protein>
<reference evidence="1" key="1">
    <citation type="journal article" date="2023" name="Science">
        <title>Genome structures resolve the early diversification of teleost fishes.</title>
        <authorList>
            <person name="Parey E."/>
            <person name="Louis A."/>
            <person name="Montfort J."/>
            <person name="Bouchez O."/>
            <person name="Roques C."/>
            <person name="Iampietro C."/>
            <person name="Lluch J."/>
            <person name="Castinel A."/>
            <person name="Donnadieu C."/>
            <person name="Desvignes T."/>
            <person name="Floi Bucao C."/>
            <person name="Jouanno E."/>
            <person name="Wen M."/>
            <person name="Mejri S."/>
            <person name="Dirks R."/>
            <person name="Jansen H."/>
            <person name="Henkel C."/>
            <person name="Chen W.J."/>
            <person name="Zahm M."/>
            <person name="Cabau C."/>
            <person name="Klopp C."/>
            <person name="Thompson A.W."/>
            <person name="Robinson-Rechavi M."/>
            <person name="Braasch I."/>
            <person name="Lecointre G."/>
            <person name="Bobe J."/>
            <person name="Postlethwait J.H."/>
            <person name="Berthelot C."/>
            <person name="Roest Crollius H."/>
            <person name="Guiguen Y."/>
        </authorList>
    </citation>
    <scope>NUCLEOTIDE SEQUENCE</scope>
    <source>
        <strain evidence="1">WJC10195</strain>
    </source>
</reference>
<accession>A0A9Q1E825</accession>
<sequence length="188" mass="21177">MGELQRILDKDNSHYIDEVKERWQGFCQKVQFLGVWKKLLKPPMGMDKVEQAVRILHVLPSLFPSTSAPPKRIGDASEAVVHVLGEKEDPNAYLKKRPLSCPVLIVSSSNCLLAVGDLPITTFPKDEVTEGALYLMAYYYALHLTYPKCVATLLSVIQTEVLLDEIHEQDLTPSYIKCMADWKAFVGQ</sequence>
<keyword evidence="2" id="KW-1185">Reference proteome</keyword>
<dbReference type="AlphaFoldDB" id="A0A9Q1E825"/>
<organism evidence="1 2">
    <name type="scientific">Synaphobranchus kaupii</name>
    <name type="common">Kaup's arrowtooth eel</name>
    <dbReference type="NCBI Taxonomy" id="118154"/>
    <lineage>
        <taxon>Eukaryota</taxon>
        <taxon>Metazoa</taxon>
        <taxon>Chordata</taxon>
        <taxon>Craniata</taxon>
        <taxon>Vertebrata</taxon>
        <taxon>Euteleostomi</taxon>
        <taxon>Actinopterygii</taxon>
        <taxon>Neopterygii</taxon>
        <taxon>Teleostei</taxon>
        <taxon>Anguilliformes</taxon>
        <taxon>Synaphobranchidae</taxon>
        <taxon>Synaphobranchus</taxon>
    </lineage>
</organism>
<name>A0A9Q1E825_SYNKA</name>
<gene>
    <name evidence="1" type="ORF">SKAU_G00412600</name>
</gene>
<dbReference type="EMBL" id="JAINUF010000022">
    <property type="protein sequence ID" value="KAJ8333941.1"/>
    <property type="molecule type" value="Genomic_DNA"/>
</dbReference>
<evidence type="ECO:0000313" key="2">
    <source>
        <dbReference type="Proteomes" id="UP001152622"/>
    </source>
</evidence>